<keyword evidence="4 5" id="KW-0472">Membrane</keyword>
<organism evidence="7 8">
    <name type="scientific">Podospora fimiseda</name>
    <dbReference type="NCBI Taxonomy" id="252190"/>
    <lineage>
        <taxon>Eukaryota</taxon>
        <taxon>Fungi</taxon>
        <taxon>Dikarya</taxon>
        <taxon>Ascomycota</taxon>
        <taxon>Pezizomycotina</taxon>
        <taxon>Sordariomycetes</taxon>
        <taxon>Sordariomycetidae</taxon>
        <taxon>Sordariales</taxon>
        <taxon>Podosporaceae</taxon>
        <taxon>Podospora</taxon>
    </lineage>
</organism>
<keyword evidence="8" id="KW-1185">Reference proteome</keyword>
<feature type="transmembrane region" description="Helical" evidence="5">
    <location>
        <begin position="381"/>
        <end position="402"/>
    </location>
</feature>
<reference evidence="7" key="1">
    <citation type="journal article" date="2023" name="Mol. Phylogenet. Evol.">
        <title>Genome-scale phylogeny and comparative genomics of the fungal order Sordariales.</title>
        <authorList>
            <person name="Hensen N."/>
            <person name="Bonometti L."/>
            <person name="Westerberg I."/>
            <person name="Brannstrom I.O."/>
            <person name="Guillou S."/>
            <person name="Cros-Aarteil S."/>
            <person name="Calhoun S."/>
            <person name="Haridas S."/>
            <person name="Kuo A."/>
            <person name="Mondo S."/>
            <person name="Pangilinan J."/>
            <person name="Riley R."/>
            <person name="LaButti K."/>
            <person name="Andreopoulos B."/>
            <person name="Lipzen A."/>
            <person name="Chen C."/>
            <person name="Yan M."/>
            <person name="Daum C."/>
            <person name="Ng V."/>
            <person name="Clum A."/>
            <person name="Steindorff A."/>
            <person name="Ohm R.A."/>
            <person name="Martin F."/>
            <person name="Silar P."/>
            <person name="Natvig D.O."/>
            <person name="Lalanne C."/>
            <person name="Gautier V."/>
            <person name="Ament-Velasquez S.L."/>
            <person name="Kruys A."/>
            <person name="Hutchinson M.I."/>
            <person name="Powell A.J."/>
            <person name="Barry K."/>
            <person name="Miller A.N."/>
            <person name="Grigoriev I.V."/>
            <person name="Debuchy R."/>
            <person name="Gladieux P."/>
            <person name="Hiltunen Thoren M."/>
            <person name="Johannesson H."/>
        </authorList>
    </citation>
    <scope>NUCLEOTIDE SEQUENCE</scope>
    <source>
        <strain evidence="7">CBS 990.96</strain>
    </source>
</reference>
<feature type="transmembrane region" description="Helical" evidence="5">
    <location>
        <begin position="69"/>
        <end position="92"/>
    </location>
</feature>
<evidence type="ECO:0000256" key="2">
    <source>
        <dbReference type="ARBA" id="ARBA00022692"/>
    </source>
</evidence>
<keyword evidence="2 5" id="KW-0812">Transmembrane</keyword>
<accession>A0AAN7BJP5</accession>
<dbReference type="Pfam" id="PF07690">
    <property type="entry name" value="MFS_1"/>
    <property type="match status" value="1"/>
</dbReference>
<keyword evidence="3 5" id="KW-1133">Transmembrane helix</keyword>
<dbReference type="PANTHER" id="PTHR23501:SF198">
    <property type="entry name" value="AZOLE RESISTANCE PROTEIN 1-RELATED"/>
    <property type="match status" value="1"/>
</dbReference>
<dbReference type="GO" id="GO:0022857">
    <property type="term" value="F:transmembrane transporter activity"/>
    <property type="evidence" value="ECO:0007669"/>
    <property type="project" value="InterPro"/>
</dbReference>
<feature type="transmembrane region" description="Helical" evidence="5">
    <location>
        <begin position="141"/>
        <end position="163"/>
    </location>
</feature>
<gene>
    <name evidence="7" type="ORF">QBC38DRAFT_370563</name>
</gene>
<protein>
    <submittedName>
        <fullName evidence="7">Major facilitator superfamily-domain-containing protein</fullName>
    </submittedName>
</protein>
<evidence type="ECO:0000259" key="6">
    <source>
        <dbReference type="PROSITE" id="PS50850"/>
    </source>
</evidence>
<evidence type="ECO:0000256" key="5">
    <source>
        <dbReference type="SAM" id="Phobius"/>
    </source>
</evidence>
<feature type="transmembrane region" description="Helical" evidence="5">
    <location>
        <begin position="235"/>
        <end position="255"/>
    </location>
</feature>
<feature type="domain" description="Major facilitator superfamily (MFS) profile" evidence="6">
    <location>
        <begin position="79"/>
        <end position="572"/>
    </location>
</feature>
<dbReference type="InterPro" id="IPR020846">
    <property type="entry name" value="MFS_dom"/>
</dbReference>
<feature type="transmembrane region" description="Helical" evidence="5">
    <location>
        <begin position="169"/>
        <end position="190"/>
    </location>
</feature>
<sequence>MADFENIGAALYGSSSKKSVCLPGQTIKSWDAVQVKLAPALIDHTSHSKLSATDPAHLDNGNTQTTPPITIGALKTACICIALAWIMFMVSLDMSMFSTAMPIITDEFSCLVQASWYATAFCLTNGVSKLPWATLYRSKQVTWVFLLSAMIFFGGSLTCALASSSAVLIVGKAINGLGASGLLCGVGSIIDKITEPTKRSESFYAVAPYLGSIFGHIAGPLISGAIVNDSRNWRWIFWILLPIGGPAALVIVLLFRGRVFAGGDAANPKWKAGHFWLIDPPGILLMSGGFVAYMFALYYGGQAYPWASSMIIGLLVSLVPILALFCVWEFRQYNNRVALWRLLRHPTVLMRCLVAFTVSGAQYLLLYYLPLYFQTIRGEGPINSGISMLPIIISWSLSHVVFGMVSASVKTKVLYLSADVIGSVVAVGACVSFSTLNAKSNSAHWITAEIFAGIGFGLAEQHHWFIKEASLESQDAAHAGAMIDAFRNFGSLAFTAAAHSTLINVFLSSLRKADQELDPKTVLSTGTTRFRIIYSSDQVSLIVEAYMRGMRGIMFILLGGAVVAFFITSSYSVWRGLKAWRSRSAKEPVEHQGSDEVPNSQP</sequence>
<comment type="subcellular location">
    <subcellularLocation>
        <location evidence="1">Membrane</location>
        <topology evidence="1">Multi-pass membrane protein</topology>
    </subcellularLocation>
</comment>
<feature type="transmembrane region" description="Helical" evidence="5">
    <location>
        <begin position="348"/>
        <end position="369"/>
    </location>
</feature>
<dbReference type="Gene3D" id="1.20.1250.20">
    <property type="entry name" value="MFS general substrate transporter like domains"/>
    <property type="match status" value="2"/>
</dbReference>
<evidence type="ECO:0000256" key="1">
    <source>
        <dbReference type="ARBA" id="ARBA00004141"/>
    </source>
</evidence>
<evidence type="ECO:0000256" key="4">
    <source>
        <dbReference type="ARBA" id="ARBA00023136"/>
    </source>
</evidence>
<dbReference type="PANTHER" id="PTHR23501">
    <property type="entry name" value="MAJOR FACILITATOR SUPERFAMILY"/>
    <property type="match status" value="1"/>
</dbReference>
<dbReference type="Proteomes" id="UP001301958">
    <property type="component" value="Unassembled WGS sequence"/>
</dbReference>
<evidence type="ECO:0000313" key="8">
    <source>
        <dbReference type="Proteomes" id="UP001301958"/>
    </source>
</evidence>
<name>A0AAN7BJP5_9PEZI</name>
<feature type="transmembrane region" description="Helical" evidence="5">
    <location>
        <begin position="276"/>
        <end position="300"/>
    </location>
</feature>
<feature type="transmembrane region" description="Helical" evidence="5">
    <location>
        <begin position="202"/>
        <end position="223"/>
    </location>
</feature>
<dbReference type="InterPro" id="IPR011701">
    <property type="entry name" value="MFS"/>
</dbReference>
<dbReference type="GO" id="GO:0005886">
    <property type="term" value="C:plasma membrane"/>
    <property type="evidence" value="ECO:0007669"/>
    <property type="project" value="TreeGrafter"/>
</dbReference>
<comment type="caution">
    <text evidence="7">The sequence shown here is derived from an EMBL/GenBank/DDBJ whole genome shotgun (WGS) entry which is preliminary data.</text>
</comment>
<dbReference type="SUPFAM" id="SSF103473">
    <property type="entry name" value="MFS general substrate transporter"/>
    <property type="match status" value="2"/>
</dbReference>
<evidence type="ECO:0000256" key="3">
    <source>
        <dbReference type="ARBA" id="ARBA00022989"/>
    </source>
</evidence>
<dbReference type="EMBL" id="MU865386">
    <property type="protein sequence ID" value="KAK4224700.1"/>
    <property type="molecule type" value="Genomic_DNA"/>
</dbReference>
<dbReference type="AlphaFoldDB" id="A0AAN7BJP5"/>
<feature type="transmembrane region" description="Helical" evidence="5">
    <location>
        <begin position="306"/>
        <end position="328"/>
    </location>
</feature>
<feature type="transmembrane region" description="Helical" evidence="5">
    <location>
        <begin position="414"/>
        <end position="436"/>
    </location>
</feature>
<dbReference type="PROSITE" id="PS50850">
    <property type="entry name" value="MFS"/>
    <property type="match status" value="1"/>
</dbReference>
<dbReference type="InterPro" id="IPR036259">
    <property type="entry name" value="MFS_trans_sf"/>
</dbReference>
<proteinExistence type="predicted"/>
<feature type="transmembrane region" description="Helical" evidence="5">
    <location>
        <begin position="553"/>
        <end position="574"/>
    </location>
</feature>
<reference evidence="7" key="2">
    <citation type="submission" date="2023-05" db="EMBL/GenBank/DDBJ databases">
        <authorList>
            <consortium name="Lawrence Berkeley National Laboratory"/>
            <person name="Steindorff A."/>
            <person name="Hensen N."/>
            <person name="Bonometti L."/>
            <person name="Westerberg I."/>
            <person name="Brannstrom I.O."/>
            <person name="Guillou S."/>
            <person name="Cros-Aarteil S."/>
            <person name="Calhoun S."/>
            <person name="Haridas S."/>
            <person name="Kuo A."/>
            <person name="Mondo S."/>
            <person name="Pangilinan J."/>
            <person name="Riley R."/>
            <person name="Labutti K."/>
            <person name="Andreopoulos B."/>
            <person name="Lipzen A."/>
            <person name="Chen C."/>
            <person name="Yanf M."/>
            <person name="Daum C."/>
            <person name="Ng V."/>
            <person name="Clum A."/>
            <person name="Ohm R."/>
            <person name="Martin F."/>
            <person name="Silar P."/>
            <person name="Natvig D."/>
            <person name="Lalanne C."/>
            <person name="Gautier V."/>
            <person name="Ament-Velasquez S.L."/>
            <person name="Kruys A."/>
            <person name="Hutchinson M.I."/>
            <person name="Powell A.J."/>
            <person name="Barry K."/>
            <person name="Miller A.N."/>
            <person name="Grigoriev I.V."/>
            <person name="Debuchy R."/>
            <person name="Gladieux P."/>
            <person name="Thoren M.H."/>
            <person name="Johannesson H."/>
        </authorList>
    </citation>
    <scope>NUCLEOTIDE SEQUENCE</scope>
    <source>
        <strain evidence="7">CBS 990.96</strain>
    </source>
</reference>
<evidence type="ECO:0000313" key="7">
    <source>
        <dbReference type="EMBL" id="KAK4224700.1"/>
    </source>
</evidence>